<keyword evidence="2" id="KW-1185">Reference proteome</keyword>
<sequence length="126" mass="15103">MFSKPPRSEESSENVLKMFLFIFLHRKMNTAFYEIANEDDVWEAHRDMIHHKLPQIRVMELYIEDFDPETREDHYYLRTMALALSECDDHPYDVVFLEERPPNIVDDVLEGWEDEGYEDLADADDD</sequence>
<dbReference type="EMBL" id="LXQA010028741">
    <property type="protein sequence ID" value="MCH95014.1"/>
    <property type="molecule type" value="Genomic_DNA"/>
</dbReference>
<dbReference type="Proteomes" id="UP000265520">
    <property type="component" value="Unassembled WGS sequence"/>
</dbReference>
<protein>
    <submittedName>
        <fullName evidence="1">Uncharacterized protein</fullName>
    </submittedName>
</protein>
<comment type="caution">
    <text evidence="1">The sequence shown here is derived from an EMBL/GenBank/DDBJ whole genome shotgun (WGS) entry which is preliminary data.</text>
</comment>
<reference evidence="1 2" key="1">
    <citation type="journal article" date="2018" name="Front. Plant Sci.">
        <title>Red Clover (Trifolium pratense) and Zigzag Clover (T. medium) - A Picture of Genomic Similarities and Differences.</title>
        <authorList>
            <person name="Dluhosova J."/>
            <person name="Istvanek J."/>
            <person name="Nedelnik J."/>
            <person name="Repkova J."/>
        </authorList>
    </citation>
    <scope>NUCLEOTIDE SEQUENCE [LARGE SCALE GENOMIC DNA]</scope>
    <source>
        <strain evidence="2">cv. 10/8</strain>
        <tissue evidence="1">Leaf</tissue>
    </source>
</reference>
<evidence type="ECO:0000313" key="2">
    <source>
        <dbReference type="Proteomes" id="UP000265520"/>
    </source>
</evidence>
<proteinExistence type="predicted"/>
<accession>A0A392N989</accession>
<evidence type="ECO:0000313" key="1">
    <source>
        <dbReference type="EMBL" id="MCH95014.1"/>
    </source>
</evidence>
<dbReference type="AlphaFoldDB" id="A0A392N989"/>
<organism evidence="1 2">
    <name type="scientific">Trifolium medium</name>
    <dbReference type="NCBI Taxonomy" id="97028"/>
    <lineage>
        <taxon>Eukaryota</taxon>
        <taxon>Viridiplantae</taxon>
        <taxon>Streptophyta</taxon>
        <taxon>Embryophyta</taxon>
        <taxon>Tracheophyta</taxon>
        <taxon>Spermatophyta</taxon>
        <taxon>Magnoliopsida</taxon>
        <taxon>eudicotyledons</taxon>
        <taxon>Gunneridae</taxon>
        <taxon>Pentapetalae</taxon>
        <taxon>rosids</taxon>
        <taxon>fabids</taxon>
        <taxon>Fabales</taxon>
        <taxon>Fabaceae</taxon>
        <taxon>Papilionoideae</taxon>
        <taxon>50 kb inversion clade</taxon>
        <taxon>NPAAA clade</taxon>
        <taxon>Hologalegina</taxon>
        <taxon>IRL clade</taxon>
        <taxon>Trifolieae</taxon>
        <taxon>Trifolium</taxon>
    </lineage>
</organism>
<gene>
    <name evidence="1" type="ORF">A2U01_0015987</name>
</gene>
<name>A0A392N989_9FABA</name>